<feature type="compositionally biased region" description="Basic and acidic residues" evidence="1">
    <location>
        <begin position="113"/>
        <end position="123"/>
    </location>
</feature>
<dbReference type="AlphaFoldDB" id="A0AA35KN80"/>
<protein>
    <recommendedName>
        <fullName evidence="4">RELT like 2</fullName>
    </recommendedName>
</protein>
<feature type="compositionally biased region" description="Polar residues" evidence="1">
    <location>
        <begin position="207"/>
        <end position="224"/>
    </location>
</feature>
<feature type="region of interest" description="Disordered" evidence="1">
    <location>
        <begin position="141"/>
        <end position="267"/>
    </location>
</feature>
<dbReference type="GO" id="GO:1900745">
    <property type="term" value="P:positive regulation of p38MAPK cascade"/>
    <property type="evidence" value="ECO:0007669"/>
    <property type="project" value="InterPro"/>
</dbReference>
<reference evidence="2" key="1">
    <citation type="submission" date="2022-12" db="EMBL/GenBank/DDBJ databases">
        <authorList>
            <person name="Alioto T."/>
            <person name="Alioto T."/>
            <person name="Gomez Garrido J."/>
        </authorList>
    </citation>
    <scope>NUCLEOTIDE SEQUENCE</scope>
</reference>
<feature type="compositionally biased region" description="Basic residues" evidence="1">
    <location>
        <begin position="103"/>
        <end position="112"/>
    </location>
</feature>
<evidence type="ECO:0000256" key="1">
    <source>
        <dbReference type="SAM" id="MobiDB-lite"/>
    </source>
</evidence>
<sequence>MEIYPVTKVPMFLLSLPYLFISDGDEELNEDTVEKIVKCIIQNEANVEVLKEMLGDGDADLPLPVPVPSSLCPHRSSQDAGLPHHHTVHLGSTQAPCIHCSRKKRHPLHRQGRSKEGKGKMHPGETTVFSVGRFHVTHIGKKQEESLPGSKQDLGSADANQETHSNEKLPWEGSQNGIVHTGEFQQGRLQQADPESEKGSKEEWADESTQGEGPLNTTANSDVSMNGPERKENPTPCSLQEASLLGTATSNASETNCSTGPKCLGSEDLERLDKDVAASEDEGVQRAANDVSEKVAARLDISGNEINRTNSTELQEQRLVVQDPGVSM</sequence>
<evidence type="ECO:0008006" key="4">
    <source>
        <dbReference type="Google" id="ProtNLM"/>
    </source>
</evidence>
<dbReference type="Proteomes" id="UP001178461">
    <property type="component" value="Chromosome 7"/>
</dbReference>
<feature type="region of interest" description="Disordered" evidence="1">
    <location>
        <begin position="103"/>
        <end position="126"/>
    </location>
</feature>
<evidence type="ECO:0000313" key="2">
    <source>
        <dbReference type="EMBL" id="CAI5780359.1"/>
    </source>
</evidence>
<dbReference type="InterPro" id="IPR042313">
    <property type="entry name" value="RELL2"/>
</dbReference>
<name>A0AA35KN80_9SAUR</name>
<evidence type="ECO:0000313" key="3">
    <source>
        <dbReference type="Proteomes" id="UP001178461"/>
    </source>
</evidence>
<keyword evidence="3" id="KW-1185">Reference proteome</keyword>
<feature type="compositionally biased region" description="Polar residues" evidence="1">
    <location>
        <begin position="235"/>
        <end position="259"/>
    </location>
</feature>
<dbReference type="GO" id="GO:0010811">
    <property type="term" value="P:positive regulation of cell-substrate adhesion"/>
    <property type="evidence" value="ECO:0007669"/>
    <property type="project" value="TreeGrafter"/>
</dbReference>
<proteinExistence type="predicted"/>
<dbReference type="PANTHER" id="PTHR31481:SF0">
    <property type="entry name" value="RELT-LIKE PROTEIN 2"/>
    <property type="match status" value="1"/>
</dbReference>
<feature type="compositionally biased region" description="Polar residues" evidence="1">
    <location>
        <begin position="173"/>
        <end position="189"/>
    </location>
</feature>
<organism evidence="2 3">
    <name type="scientific">Podarcis lilfordi</name>
    <name type="common">Lilford's wall lizard</name>
    <dbReference type="NCBI Taxonomy" id="74358"/>
    <lineage>
        <taxon>Eukaryota</taxon>
        <taxon>Metazoa</taxon>
        <taxon>Chordata</taxon>
        <taxon>Craniata</taxon>
        <taxon>Vertebrata</taxon>
        <taxon>Euteleostomi</taxon>
        <taxon>Lepidosauria</taxon>
        <taxon>Squamata</taxon>
        <taxon>Bifurcata</taxon>
        <taxon>Unidentata</taxon>
        <taxon>Episquamata</taxon>
        <taxon>Laterata</taxon>
        <taxon>Lacertibaenia</taxon>
        <taxon>Lacertidae</taxon>
        <taxon>Podarcis</taxon>
    </lineage>
</organism>
<gene>
    <name evidence="2" type="ORF">PODLI_1B041176</name>
</gene>
<dbReference type="PANTHER" id="PTHR31481">
    <property type="entry name" value="RELT-LIKE PROTEIN 2 RELL2"/>
    <property type="match status" value="1"/>
</dbReference>
<accession>A0AA35KN80</accession>
<dbReference type="EMBL" id="OX395132">
    <property type="protein sequence ID" value="CAI5780359.1"/>
    <property type="molecule type" value="Genomic_DNA"/>
</dbReference>